<keyword evidence="7" id="KW-0067">ATP-binding</keyword>
<comment type="similarity">
    <text evidence="1">In the N-terminal section; belongs to the CRISPR-associated nuclease Cas3-HD family.</text>
</comment>
<dbReference type="RefSeq" id="WP_379140636.1">
    <property type="nucleotide sequence ID" value="NZ_JBHUEN010000013.1"/>
</dbReference>
<comment type="caution">
    <text evidence="12">The sequence shown here is derived from an EMBL/GenBank/DDBJ whole genome shotgun (WGS) entry which is preliminary data.</text>
</comment>
<reference evidence="13" key="1">
    <citation type="journal article" date="2019" name="Int. J. Syst. Evol. Microbiol.">
        <title>The Global Catalogue of Microorganisms (GCM) 10K type strain sequencing project: providing services to taxonomists for standard genome sequencing and annotation.</title>
        <authorList>
            <consortium name="The Broad Institute Genomics Platform"/>
            <consortium name="The Broad Institute Genome Sequencing Center for Infectious Disease"/>
            <person name="Wu L."/>
            <person name="Ma J."/>
        </authorList>
    </citation>
    <scope>NUCLEOTIDE SEQUENCE [LARGE SCALE GENOMIC DNA]</scope>
    <source>
        <strain evidence="13">CCUG 56029</strain>
    </source>
</reference>
<dbReference type="InterPro" id="IPR006483">
    <property type="entry name" value="CRISPR-assoc_Cas3_HD"/>
</dbReference>
<evidence type="ECO:0000256" key="5">
    <source>
        <dbReference type="ARBA" id="ARBA00022801"/>
    </source>
</evidence>
<evidence type="ECO:0000256" key="9">
    <source>
        <dbReference type="SAM" id="MobiDB-lite"/>
    </source>
</evidence>
<evidence type="ECO:0000259" key="11">
    <source>
        <dbReference type="PROSITE" id="PS51643"/>
    </source>
</evidence>
<keyword evidence="5" id="KW-0378">Hydrolase</keyword>
<evidence type="ECO:0000256" key="2">
    <source>
        <dbReference type="ARBA" id="ARBA00009046"/>
    </source>
</evidence>
<gene>
    <name evidence="12" type="ORF">ACFSCT_05060</name>
</gene>
<keyword evidence="13" id="KW-1185">Reference proteome</keyword>
<evidence type="ECO:0000256" key="6">
    <source>
        <dbReference type="ARBA" id="ARBA00022806"/>
    </source>
</evidence>
<evidence type="ECO:0000256" key="3">
    <source>
        <dbReference type="ARBA" id="ARBA00022723"/>
    </source>
</evidence>
<name>A0ABW4R4N1_9RHOB</name>
<protein>
    <submittedName>
        <fullName evidence="12">CRISPR-associated endonuclease Cas3</fullName>
    </submittedName>
</protein>
<sequence>MTDYYAHSGHRPDRSDWQPLPDHLENTGQLAGERGAPMGLRASAQMAGRYHDFGKYDPAFLDILCGRNLRVNHSTAGAALLAARVPPGLRPVAEIIGYCILGHHAGLPDRRNADSSMERRLEAFRDPIAPEISAAAAPDFVPVAHELAAVTRPPPHRGFDLSIAARMVFSCLVDADFLDTEGYYAVLDGRQPDRNWPTLAEKLPEWRRAFDAHMARFDPNGSLNHLRAEILTHVRQRAAMAPGFFTLTVPTGGGKTLASLGFALDHAAHHGHRRVIYAIPYTSIIDQTAAIFRDMLGDGVLEHHSSIDDAKPGAEQKDKLRLAMEDWAAPLVVTTNVQLFESLFAAWPSRCRKLHNIAGAVIVLDEAQCLPRKLLMPTLRMLDALCAHYGCSVVLCTATQPAFDSRQLRQGLPLEGRELAPDPTRLAQKLRRARIVRGGDMDDAALIKALGETEQGMVIVNSRAHALELFNMAKAAGLDGLIHLTTRQYAVHRRAIIADIRRRLDIRNPRPCRLIATSLIEAGVDLSFPKGWRAEAGLDSCVQAAGRISRNGEWPPEDSTLTIFSTPGRPTPREMENGVRTMRNVADRHPDLLAPAAIRDWFEDMYWNAGPKRLGQPLVDQMILGQTGTDFPFRTMAEAFRMIETTMVPVIIPGDAVAEEAIRQLAFENVPSGKLARNLQAYTVQIPARARDALIGAQHASYHQPELRGNQFCVLDNRALYHPDTGLWWEHADYLGAEQSIL</sequence>
<dbReference type="Proteomes" id="UP001597213">
    <property type="component" value="Unassembled WGS sequence"/>
</dbReference>
<evidence type="ECO:0000313" key="13">
    <source>
        <dbReference type="Proteomes" id="UP001597213"/>
    </source>
</evidence>
<dbReference type="InterPro" id="IPR038257">
    <property type="entry name" value="CRISPR-assoc_Cas3_HD_sf"/>
</dbReference>
<evidence type="ECO:0000259" key="10">
    <source>
        <dbReference type="PROSITE" id="PS51192"/>
    </source>
</evidence>
<dbReference type="PROSITE" id="PS51643">
    <property type="entry name" value="HD_CAS3"/>
    <property type="match status" value="1"/>
</dbReference>
<proteinExistence type="inferred from homology"/>
<keyword evidence="4" id="KW-0547">Nucleotide-binding</keyword>
<evidence type="ECO:0000256" key="7">
    <source>
        <dbReference type="ARBA" id="ARBA00022840"/>
    </source>
</evidence>
<dbReference type="PROSITE" id="PS51192">
    <property type="entry name" value="HELICASE_ATP_BIND_1"/>
    <property type="match status" value="1"/>
</dbReference>
<dbReference type="InterPro" id="IPR011545">
    <property type="entry name" value="DEAD/DEAH_box_helicase_dom"/>
</dbReference>
<dbReference type="InterPro" id="IPR027417">
    <property type="entry name" value="P-loop_NTPase"/>
</dbReference>
<evidence type="ECO:0000256" key="8">
    <source>
        <dbReference type="ARBA" id="ARBA00023118"/>
    </source>
</evidence>
<dbReference type="Pfam" id="PF22590">
    <property type="entry name" value="Cas3-like_C_2"/>
    <property type="match status" value="1"/>
</dbReference>
<evidence type="ECO:0000313" key="12">
    <source>
        <dbReference type="EMBL" id="MFD1881083.1"/>
    </source>
</evidence>
<dbReference type="GO" id="GO:0004519">
    <property type="term" value="F:endonuclease activity"/>
    <property type="evidence" value="ECO:0007669"/>
    <property type="project" value="UniProtKB-KW"/>
</dbReference>
<dbReference type="InterPro" id="IPR014001">
    <property type="entry name" value="Helicase_ATP-bd"/>
</dbReference>
<dbReference type="Gene3D" id="1.10.3210.30">
    <property type="match status" value="1"/>
</dbReference>
<comment type="similarity">
    <text evidence="2">In the central section; belongs to the CRISPR-associated helicase Cas3 family.</text>
</comment>
<keyword evidence="3" id="KW-0479">Metal-binding</keyword>
<feature type="region of interest" description="Disordered" evidence="9">
    <location>
        <begin position="1"/>
        <end position="35"/>
    </location>
</feature>
<dbReference type="EMBL" id="JBHUEN010000013">
    <property type="protein sequence ID" value="MFD1881083.1"/>
    <property type="molecule type" value="Genomic_DNA"/>
</dbReference>
<dbReference type="InterPro" id="IPR054712">
    <property type="entry name" value="Cas3-like_dom"/>
</dbReference>
<dbReference type="SMART" id="SM00487">
    <property type="entry name" value="DEXDc"/>
    <property type="match status" value="1"/>
</dbReference>
<feature type="domain" description="Helicase ATP-binding" evidence="10">
    <location>
        <begin position="236"/>
        <end position="418"/>
    </location>
</feature>
<dbReference type="SUPFAM" id="SSF52540">
    <property type="entry name" value="P-loop containing nucleoside triphosphate hydrolases"/>
    <property type="match status" value="1"/>
</dbReference>
<feature type="domain" description="HD Cas3-type" evidence="11">
    <location>
        <begin position="13"/>
        <end position="178"/>
    </location>
</feature>
<dbReference type="Pfam" id="PF00270">
    <property type="entry name" value="DEAD"/>
    <property type="match status" value="1"/>
</dbReference>
<evidence type="ECO:0000256" key="4">
    <source>
        <dbReference type="ARBA" id="ARBA00022741"/>
    </source>
</evidence>
<dbReference type="CDD" id="cd17930">
    <property type="entry name" value="DEXHc_cas3"/>
    <property type="match status" value="1"/>
</dbReference>
<accession>A0ABW4R4N1</accession>
<dbReference type="NCBIfam" id="TIGR01596">
    <property type="entry name" value="cas3_HD"/>
    <property type="match status" value="1"/>
</dbReference>
<keyword evidence="6" id="KW-0347">Helicase</keyword>
<evidence type="ECO:0000256" key="1">
    <source>
        <dbReference type="ARBA" id="ARBA00006847"/>
    </source>
</evidence>
<keyword evidence="8" id="KW-0051">Antiviral defense</keyword>
<dbReference type="CDD" id="cd09641">
    <property type="entry name" value="Cas3''_I"/>
    <property type="match status" value="1"/>
</dbReference>
<dbReference type="Gene3D" id="3.40.50.300">
    <property type="entry name" value="P-loop containing nucleotide triphosphate hydrolases"/>
    <property type="match status" value="1"/>
</dbReference>
<keyword evidence="12" id="KW-0540">Nuclease</keyword>
<organism evidence="12 13">
    <name type="scientific">Paracoccus pacificus</name>
    <dbReference type="NCBI Taxonomy" id="1463598"/>
    <lineage>
        <taxon>Bacteria</taxon>
        <taxon>Pseudomonadati</taxon>
        <taxon>Pseudomonadota</taxon>
        <taxon>Alphaproteobacteria</taxon>
        <taxon>Rhodobacterales</taxon>
        <taxon>Paracoccaceae</taxon>
        <taxon>Paracoccus</taxon>
    </lineage>
</organism>
<keyword evidence="12" id="KW-0255">Endonuclease</keyword>